<protein>
    <submittedName>
        <fullName evidence="2">Uncharacterized protein</fullName>
    </submittedName>
</protein>
<organism evidence="2 3">
    <name type="scientific">Favolaschia claudopus</name>
    <dbReference type="NCBI Taxonomy" id="2862362"/>
    <lineage>
        <taxon>Eukaryota</taxon>
        <taxon>Fungi</taxon>
        <taxon>Dikarya</taxon>
        <taxon>Basidiomycota</taxon>
        <taxon>Agaricomycotina</taxon>
        <taxon>Agaricomycetes</taxon>
        <taxon>Agaricomycetidae</taxon>
        <taxon>Agaricales</taxon>
        <taxon>Marasmiineae</taxon>
        <taxon>Mycenaceae</taxon>
        <taxon>Favolaschia</taxon>
    </lineage>
</organism>
<dbReference type="Proteomes" id="UP001362999">
    <property type="component" value="Unassembled WGS sequence"/>
</dbReference>
<comment type="caution">
    <text evidence="2">The sequence shown here is derived from an EMBL/GenBank/DDBJ whole genome shotgun (WGS) entry which is preliminary data.</text>
</comment>
<gene>
    <name evidence="2" type="ORF">R3P38DRAFT_419384</name>
</gene>
<reference evidence="2 3" key="1">
    <citation type="journal article" date="2024" name="J Genomics">
        <title>Draft genome sequencing and assembly of Favolaschia claudopus CIRM-BRFM 2984 isolated from oak limbs.</title>
        <authorList>
            <person name="Navarro D."/>
            <person name="Drula E."/>
            <person name="Chaduli D."/>
            <person name="Cazenave R."/>
            <person name="Ahrendt S."/>
            <person name="Wang J."/>
            <person name="Lipzen A."/>
            <person name="Daum C."/>
            <person name="Barry K."/>
            <person name="Grigoriev I.V."/>
            <person name="Favel A."/>
            <person name="Rosso M.N."/>
            <person name="Martin F."/>
        </authorList>
    </citation>
    <scope>NUCLEOTIDE SEQUENCE [LARGE SCALE GENOMIC DNA]</scope>
    <source>
        <strain evidence="2 3">CIRM-BRFM 2984</strain>
    </source>
</reference>
<sequence>MTVCQLVQGVGETVRGTFLGAIDDVENKGEQKHHNVAREGRAQMDEVPQKLWGSSSSTTSQSPPLASVVYTTGYDAEPPVWLSWDTP</sequence>
<evidence type="ECO:0000256" key="1">
    <source>
        <dbReference type="SAM" id="MobiDB-lite"/>
    </source>
</evidence>
<name>A0AAW0CMZ4_9AGAR</name>
<keyword evidence="3" id="KW-1185">Reference proteome</keyword>
<feature type="region of interest" description="Disordered" evidence="1">
    <location>
        <begin position="29"/>
        <end position="64"/>
    </location>
</feature>
<evidence type="ECO:0000313" key="3">
    <source>
        <dbReference type="Proteomes" id="UP001362999"/>
    </source>
</evidence>
<feature type="compositionally biased region" description="Basic and acidic residues" evidence="1">
    <location>
        <begin position="29"/>
        <end position="48"/>
    </location>
</feature>
<dbReference type="AlphaFoldDB" id="A0AAW0CMZ4"/>
<dbReference type="EMBL" id="JAWWNJ010000015">
    <property type="protein sequence ID" value="KAK7040421.1"/>
    <property type="molecule type" value="Genomic_DNA"/>
</dbReference>
<proteinExistence type="predicted"/>
<evidence type="ECO:0000313" key="2">
    <source>
        <dbReference type="EMBL" id="KAK7040421.1"/>
    </source>
</evidence>
<accession>A0AAW0CMZ4</accession>